<dbReference type="KEGG" id="cmah:C1I91_27670"/>
<feature type="transmembrane region" description="Helical" evidence="8">
    <location>
        <begin position="6"/>
        <end position="24"/>
    </location>
</feature>
<dbReference type="RefSeq" id="WP_128215809.1">
    <property type="nucleotide sequence ID" value="NZ_CP025746.1"/>
</dbReference>
<evidence type="ECO:0000256" key="1">
    <source>
        <dbReference type="ARBA" id="ARBA00004651"/>
    </source>
</evidence>
<feature type="transmembrane region" description="Helical" evidence="8">
    <location>
        <begin position="170"/>
        <end position="189"/>
    </location>
</feature>
<gene>
    <name evidence="9" type="ORF">C1I91_27670</name>
</gene>
<feature type="transmembrane region" description="Helical" evidence="8">
    <location>
        <begin position="262"/>
        <end position="280"/>
    </location>
</feature>
<dbReference type="PANTHER" id="PTHR36838:SF1">
    <property type="entry name" value="SLR1864 PROTEIN"/>
    <property type="match status" value="1"/>
</dbReference>
<evidence type="ECO:0000256" key="7">
    <source>
        <dbReference type="ARBA" id="ARBA00023136"/>
    </source>
</evidence>
<evidence type="ECO:0000256" key="5">
    <source>
        <dbReference type="ARBA" id="ARBA00022692"/>
    </source>
</evidence>
<evidence type="ECO:0000256" key="3">
    <source>
        <dbReference type="ARBA" id="ARBA00022448"/>
    </source>
</evidence>
<feature type="transmembrane region" description="Helical" evidence="8">
    <location>
        <begin position="292"/>
        <end position="311"/>
    </location>
</feature>
<dbReference type="PANTHER" id="PTHR36838">
    <property type="entry name" value="AUXIN EFFLUX CARRIER FAMILY PROTEIN"/>
    <property type="match status" value="1"/>
</dbReference>
<evidence type="ECO:0000256" key="2">
    <source>
        <dbReference type="ARBA" id="ARBA00010145"/>
    </source>
</evidence>
<organism evidence="9 10">
    <name type="scientific">Clostridium manihotivorum</name>
    <dbReference type="NCBI Taxonomy" id="2320868"/>
    <lineage>
        <taxon>Bacteria</taxon>
        <taxon>Bacillati</taxon>
        <taxon>Bacillota</taxon>
        <taxon>Clostridia</taxon>
        <taxon>Eubacteriales</taxon>
        <taxon>Clostridiaceae</taxon>
        <taxon>Clostridium</taxon>
    </lineage>
</organism>
<dbReference type="GO" id="GO:0055085">
    <property type="term" value="P:transmembrane transport"/>
    <property type="evidence" value="ECO:0007669"/>
    <property type="project" value="InterPro"/>
</dbReference>
<dbReference type="InterPro" id="IPR038770">
    <property type="entry name" value="Na+/solute_symporter_sf"/>
</dbReference>
<evidence type="ECO:0000256" key="6">
    <source>
        <dbReference type="ARBA" id="ARBA00022989"/>
    </source>
</evidence>
<name>A0A3R5TJU2_9CLOT</name>
<dbReference type="InterPro" id="IPR004776">
    <property type="entry name" value="Mem_transp_PIN-like"/>
</dbReference>
<dbReference type="EMBL" id="CP025746">
    <property type="protein sequence ID" value="QAA35116.1"/>
    <property type="molecule type" value="Genomic_DNA"/>
</dbReference>
<comment type="similarity">
    <text evidence="2">Belongs to the auxin efflux carrier (TC 2.A.69) family.</text>
</comment>
<dbReference type="Gene3D" id="1.20.1530.20">
    <property type="match status" value="1"/>
</dbReference>
<evidence type="ECO:0000256" key="8">
    <source>
        <dbReference type="SAM" id="Phobius"/>
    </source>
</evidence>
<feature type="transmembrane region" description="Helical" evidence="8">
    <location>
        <begin position="201"/>
        <end position="221"/>
    </location>
</feature>
<dbReference type="AlphaFoldDB" id="A0A3R5TJU2"/>
<keyword evidence="10" id="KW-1185">Reference proteome</keyword>
<accession>A0A3R5TJU2</accession>
<evidence type="ECO:0000313" key="10">
    <source>
        <dbReference type="Proteomes" id="UP000286268"/>
    </source>
</evidence>
<evidence type="ECO:0000313" key="9">
    <source>
        <dbReference type="EMBL" id="QAA35116.1"/>
    </source>
</evidence>
<reference evidence="9 10" key="1">
    <citation type="submission" date="2018-01" db="EMBL/GenBank/DDBJ databases">
        <title>Genome Sequencing and Assembly of Anaerobacter polyendosporus strain CT4.</title>
        <authorList>
            <person name="Tachaapaikoon C."/>
            <person name="Sutheeworapong S."/>
            <person name="Jenjaroenpun P."/>
            <person name="Wongsurawat T."/>
            <person name="Nookeaw I."/>
            <person name="Cheawchanlertfa P."/>
            <person name="Kosugi A."/>
            <person name="Cheevadhanarak S."/>
            <person name="Ratanakhanokchai K."/>
        </authorList>
    </citation>
    <scope>NUCLEOTIDE SEQUENCE [LARGE SCALE GENOMIC DNA]</scope>
    <source>
        <strain evidence="9 10">CT4</strain>
    </source>
</reference>
<keyword evidence="4" id="KW-1003">Cell membrane</keyword>
<proteinExistence type="inferred from homology"/>
<keyword evidence="5 8" id="KW-0812">Transmembrane</keyword>
<evidence type="ECO:0000256" key="4">
    <source>
        <dbReference type="ARBA" id="ARBA00022475"/>
    </source>
</evidence>
<keyword evidence="7 8" id="KW-0472">Membrane</keyword>
<dbReference type="Proteomes" id="UP000286268">
    <property type="component" value="Chromosome"/>
</dbReference>
<keyword evidence="3" id="KW-0813">Transport</keyword>
<feature type="transmembrane region" description="Helical" evidence="8">
    <location>
        <begin position="129"/>
        <end position="149"/>
    </location>
</feature>
<dbReference type="GO" id="GO:0005886">
    <property type="term" value="C:plasma membrane"/>
    <property type="evidence" value="ECO:0007669"/>
    <property type="project" value="UniProtKB-SubCell"/>
</dbReference>
<dbReference type="Pfam" id="PF03547">
    <property type="entry name" value="Mem_trans"/>
    <property type="match status" value="1"/>
</dbReference>
<sequence length="312" mass="34663">MVFFNALQSILSIVIMIFIGYLLTSKGWLNEEASKIFSKLVCNIALPCLMLVDLMNNFTKDKLIHLGSGLIIPFVSMAAGYFIAILTSKTLKIDEKSAGTFRSMFFVSSSIFVGLPVNLALFGESSVPYVLLYYIANTTFFWTLGVYDISKDGISSKKSSIFSLATLKRIVSPPLMGFILALILIMINVTPPRFVMDTCKYVGGLTTPLSMLFIGITMHSVDFKDIKINKDMIALFIGRFLISPLLVFLLCLYFPIPTLMKKVFIIQAAMPVMTNTAIVAKSFGANHKYASLMTVTTTLLSIIFIPFYMILL</sequence>
<dbReference type="OrthoDB" id="9798064at2"/>
<feature type="transmembrane region" description="Helical" evidence="8">
    <location>
        <begin position="105"/>
        <end position="123"/>
    </location>
</feature>
<feature type="transmembrane region" description="Helical" evidence="8">
    <location>
        <begin position="64"/>
        <end position="84"/>
    </location>
</feature>
<feature type="transmembrane region" description="Helical" evidence="8">
    <location>
        <begin position="233"/>
        <end position="256"/>
    </location>
</feature>
<comment type="subcellular location">
    <subcellularLocation>
        <location evidence="1">Cell membrane</location>
        <topology evidence="1">Multi-pass membrane protein</topology>
    </subcellularLocation>
</comment>
<keyword evidence="6 8" id="KW-1133">Transmembrane helix</keyword>
<protein>
    <submittedName>
        <fullName evidence="9">Malate transporter</fullName>
    </submittedName>
</protein>